<name>A0ABP8WQZ1_9MICC</name>
<feature type="compositionally biased region" description="Low complexity" evidence="1">
    <location>
        <begin position="37"/>
        <end position="55"/>
    </location>
</feature>
<accession>A0ABP8WQZ1</accession>
<evidence type="ECO:0000256" key="1">
    <source>
        <dbReference type="SAM" id="MobiDB-lite"/>
    </source>
</evidence>
<evidence type="ECO:0000313" key="3">
    <source>
        <dbReference type="EMBL" id="GAA4693150.1"/>
    </source>
</evidence>
<sequence>MLRNAAILAALGVTATALVIMPMDSPETTTVPGIVVTPQTTTSASPSEATTRSAAGHAEQAPDPAAPAPTERPVAPAPSLAPVPVPQAPALGGVCEWDDEEWECDGDWGDD</sequence>
<dbReference type="EMBL" id="BAABLN010000008">
    <property type="protein sequence ID" value="GAA4693150.1"/>
    <property type="molecule type" value="Genomic_DNA"/>
</dbReference>
<keyword evidence="2" id="KW-0732">Signal</keyword>
<organism evidence="3 4">
    <name type="scientific">Kocuria gwangalliensis</name>
    <dbReference type="NCBI Taxonomy" id="501592"/>
    <lineage>
        <taxon>Bacteria</taxon>
        <taxon>Bacillati</taxon>
        <taxon>Actinomycetota</taxon>
        <taxon>Actinomycetes</taxon>
        <taxon>Micrococcales</taxon>
        <taxon>Micrococcaceae</taxon>
        <taxon>Kocuria</taxon>
    </lineage>
</organism>
<keyword evidence="4" id="KW-1185">Reference proteome</keyword>
<evidence type="ECO:0000256" key="2">
    <source>
        <dbReference type="SAM" id="SignalP"/>
    </source>
</evidence>
<feature type="region of interest" description="Disordered" evidence="1">
    <location>
        <begin position="31"/>
        <end position="111"/>
    </location>
</feature>
<proteinExistence type="predicted"/>
<feature type="chain" id="PRO_5045434495" evidence="2">
    <location>
        <begin position="20"/>
        <end position="111"/>
    </location>
</feature>
<reference evidence="4" key="1">
    <citation type="journal article" date="2019" name="Int. J. Syst. Evol. Microbiol.">
        <title>The Global Catalogue of Microorganisms (GCM) 10K type strain sequencing project: providing services to taxonomists for standard genome sequencing and annotation.</title>
        <authorList>
            <consortium name="The Broad Institute Genomics Platform"/>
            <consortium name="The Broad Institute Genome Sequencing Center for Infectious Disease"/>
            <person name="Wu L."/>
            <person name="Ma J."/>
        </authorList>
    </citation>
    <scope>NUCLEOTIDE SEQUENCE [LARGE SCALE GENOMIC DNA]</scope>
    <source>
        <strain evidence="4">JCM 18958</strain>
    </source>
</reference>
<evidence type="ECO:0000313" key="4">
    <source>
        <dbReference type="Proteomes" id="UP001501446"/>
    </source>
</evidence>
<feature type="signal peptide" evidence="2">
    <location>
        <begin position="1"/>
        <end position="19"/>
    </location>
</feature>
<feature type="compositionally biased region" description="Acidic residues" evidence="1">
    <location>
        <begin position="96"/>
        <end position="111"/>
    </location>
</feature>
<dbReference type="Proteomes" id="UP001501446">
    <property type="component" value="Unassembled WGS sequence"/>
</dbReference>
<comment type="caution">
    <text evidence="3">The sequence shown here is derived from an EMBL/GenBank/DDBJ whole genome shotgun (WGS) entry which is preliminary data.</text>
</comment>
<protein>
    <submittedName>
        <fullName evidence="3">Uncharacterized protein</fullName>
    </submittedName>
</protein>
<gene>
    <name evidence="3" type="ORF">GCM10025781_08130</name>
</gene>
<feature type="compositionally biased region" description="Pro residues" evidence="1">
    <location>
        <begin position="75"/>
        <end position="87"/>
    </location>
</feature>